<evidence type="ECO:0000256" key="7">
    <source>
        <dbReference type="ARBA" id="ARBA00023157"/>
    </source>
</evidence>
<dbReference type="GO" id="GO:0005524">
    <property type="term" value="F:ATP binding"/>
    <property type="evidence" value="ECO:0007669"/>
    <property type="project" value="UniProtKB-KW"/>
</dbReference>
<comment type="caution">
    <text evidence="9">Lacks conserved residue(s) required for the propagation of feature annotation.</text>
</comment>
<keyword evidence="3 9" id="KW-0819">tRNA processing</keyword>
<feature type="region of interest" description="Interaction with target base in tRNA" evidence="9">
    <location>
        <begin position="113"/>
        <end position="115"/>
    </location>
</feature>
<comment type="catalytic activity">
    <reaction evidence="8 9">
        <text>S-sulfanyl-L-cysteinyl-[protein] + uridine(34) in tRNA + AH2 + ATP = 2-thiouridine(34) in tRNA + L-cysteinyl-[protein] + A + AMP + diphosphate + H(+)</text>
        <dbReference type="Rhea" id="RHEA:47032"/>
        <dbReference type="Rhea" id="RHEA-COMP:10131"/>
        <dbReference type="Rhea" id="RHEA-COMP:11726"/>
        <dbReference type="Rhea" id="RHEA-COMP:11727"/>
        <dbReference type="Rhea" id="RHEA-COMP:11728"/>
        <dbReference type="ChEBI" id="CHEBI:13193"/>
        <dbReference type="ChEBI" id="CHEBI:15378"/>
        <dbReference type="ChEBI" id="CHEBI:17499"/>
        <dbReference type="ChEBI" id="CHEBI:29950"/>
        <dbReference type="ChEBI" id="CHEBI:30616"/>
        <dbReference type="ChEBI" id="CHEBI:33019"/>
        <dbReference type="ChEBI" id="CHEBI:61963"/>
        <dbReference type="ChEBI" id="CHEBI:65315"/>
        <dbReference type="ChEBI" id="CHEBI:87170"/>
        <dbReference type="ChEBI" id="CHEBI:456215"/>
        <dbReference type="EC" id="2.8.1.13"/>
    </reaction>
</comment>
<dbReference type="Pfam" id="PF20258">
    <property type="entry name" value="tRNA_Me_trans_C"/>
    <property type="match status" value="1"/>
</dbReference>
<feature type="binding site" evidence="9">
    <location>
        <position position="55"/>
    </location>
    <ligand>
        <name>ATP</name>
        <dbReference type="ChEBI" id="CHEBI:30616"/>
    </ligand>
</feature>
<evidence type="ECO:0000256" key="3">
    <source>
        <dbReference type="ARBA" id="ARBA00022694"/>
    </source>
</evidence>
<evidence type="ECO:0000256" key="1">
    <source>
        <dbReference type="ARBA" id="ARBA00022555"/>
    </source>
</evidence>
<organism evidence="12 13">
    <name type="scientific">Candidatus Sungiibacteriota bacterium</name>
    <dbReference type="NCBI Taxonomy" id="2750080"/>
    <lineage>
        <taxon>Bacteria</taxon>
        <taxon>Candidatus Sungiibacteriota</taxon>
    </lineage>
</organism>
<comment type="subcellular location">
    <subcellularLocation>
        <location evidence="9">Cytoplasm</location>
    </subcellularLocation>
</comment>
<keyword evidence="2 9" id="KW-0808">Transferase</keyword>
<keyword evidence="5 9" id="KW-0067">ATP-binding</keyword>
<feature type="domain" description="tRNA-specific 2-thiouridylase MnmA-like central" evidence="11">
    <location>
        <begin position="238"/>
        <end position="299"/>
    </location>
</feature>
<dbReference type="PANTHER" id="PTHR11933:SF5">
    <property type="entry name" value="MITOCHONDRIAL TRNA-SPECIFIC 2-THIOURIDYLASE 1"/>
    <property type="match status" value="1"/>
</dbReference>
<feature type="site" description="Interaction with tRNA" evidence="9">
    <location>
        <position position="143"/>
    </location>
</feature>
<evidence type="ECO:0000313" key="12">
    <source>
        <dbReference type="EMBL" id="MBI2097027.1"/>
    </source>
</evidence>
<evidence type="ECO:0000256" key="2">
    <source>
        <dbReference type="ARBA" id="ARBA00022679"/>
    </source>
</evidence>
<accession>A0A931SBR6</accession>
<dbReference type="Proteomes" id="UP000724148">
    <property type="component" value="Unassembled WGS sequence"/>
</dbReference>
<dbReference type="PANTHER" id="PTHR11933">
    <property type="entry name" value="TRNA 5-METHYLAMINOMETHYL-2-THIOURIDYLATE -METHYLTRANSFERASE"/>
    <property type="match status" value="1"/>
</dbReference>
<dbReference type="FunFam" id="3.40.50.620:FF:000115">
    <property type="entry name" value="tRNA-specific 2-thiouridylase MnmA"/>
    <property type="match status" value="1"/>
</dbReference>
<evidence type="ECO:0000256" key="8">
    <source>
        <dbReference type="ARBA" id="ARBA00051542"/>
    </source>
</evidence>
<dbReference type="NCBIfam" id="TIGR00420">
    <property type="entry name" value="trmU"/>
    <property type="match status" value="1"/>
</dbReference>
<keyword evidence="6 9" id="KW-0694">RNA-binding</keyword>
<feature type="site" description="Interaction with tRNA" evidence="9">
    <location>
        <position position="380"/>
    </location>
</feature>
<comment type="caution">
    <text evidence="12">The sequence shown here is derived from an EMBL/GenBank/DDBJ whole genome shotgun (WGS) entry which is preliminary data.</text>
</comment>
<sequence length="397" mass="45064">MKESVIHKKIYPEPGRKASPLRRRRVFVGMSGGVDSSVAAALLKKKGYDVVGVFMKNWADPKYPCPWQEDRRDAMRVAAMLDIPFETWDFTREYRKLVVGYMIREYAAGRTPNPDVMCNREIKFGLFLNKARAEGADFIATGHYVRLRTSTKNLKLRAKKSQKLSSKIYILNTAADAAKDQSYFLWTLTQDQLSRCLFPIGDYAKTEVRELARRFVLPTADKPDSQGICFVGEIDVREVLRDYIPGEPGKVLTTSGKVVGEHDGVQFYTIGQRHGMGVGGGIPFYVAEKDLTTNTLVVAEGPHDDKLFQKELSVRDVNWIAGEPEWPLSCEARIRYRQPPQRCRVERQETRDKEQGKRTYRVSHVTCYFDEDQRAVTPGQSIVFYDGKVMLGGGIIG</sequence>
<dbReference type="Gene3D" id="3.40.50.620">
    <property type="entry name" value="HUPs"/>
    <property type="match status" value="1"/>
</dbReference>
<evidence type="ECO:0000259" key="10">
    <source>
        <dbReference type="Pfam" id="PF20258"/>
    </source>
</evidence>
<name>A0A931SBR6_9BACT</name>
<protein>
    <recommendedName>
        <fullName evidence="9">tRNA-specific 2-thiouridylase MnmA</fullName>
        <ecNumber evidence="9">2.8.1.13</ecNumber>
    </recommendedName>
</protein>
<keyword evidence="4 9" id="KW-0547">Nucleotide-binding</keyword>
<dbReference type="GO" id="GO:0000049">
    <property type="term" value="F:tRNA binding"/>
    <property type="evidence" value="ECO:0007669"/>
    <property type="project" value="UniProtKB-KW"/>
</dbReference>
<dbReference type="InterPro" id="IPR046884">
    <property type="entry name" value="MnmA-like_central"/>
</dbReference>
<dbReference type="GO" id="GO:0103016">
    <property type="term" value="F:tRNA-uridine 2-sulfurtransferase activity"/>
    <property type="evidence" value="ECO:0007669"/>
    <property type="project" value="UniProtKB-EC"/>
</dbReference>
<dbReference type="HAMAP" id="MF_00144">
    <property type="entry name" value="tRNA_thiouridyl_MnmA"/>
    <property type="match status" value="1"/>
</dbReference>
<evidence type="ECO:0000256" key="9">
    <source>
        <dbReference type="HAMAP-Rule" id="MF_00144"/>
    </source>
</evidence>
<comment type="similarity">
    <text evidence="9">Belongs to the MnmA/TRMU family.</text>
</comment>
<evidence type="ECO:0000256" key="6">
    <source>
        <dbReference type="ARBA" id="ARBA00022884"/>
    </source>
</evidence>
<dbReference type="AlphaFoldDB" id="A0A931SBR6"/>
<dbReference type="CDD" id="cd01998">
    <property type="entry name" value="MnmA_TRMU-like"/>
    <property type="match status" value="1"/>
</dbReference>
<evidence type="ECO:0000256" key="5">
    <source>
        <dbReference type="ARBA" id="ARBA00022840"/>
    </source>
</evidence>
<feature type="domain" description="tRNA-specific 2-thiouridylase MnmA-like C-terminal" evidence="10">
    <location>
        <begin position="310"/>
        <end position="396"/>
    </location>
</feature>
<feature type="binding site" evidence="9">
    <location>
        <position position="142"/>
    </location>
    <ligand>
        <name>ATP</name>
        <dbReference type="ChEBI" id="CHEBI:30616"/>
    </ligand>
</feature>
<dbReference type="GO" id="GO:0005737">
    <property type="term" value="C:cytoplasm"/>
    <property type="evidence" value="ECO:0007669"/>
    <property type="project" value="UniProtKB-SubCell"/>
</dbReference>
<dbReference type="Gene3D" id="2.40.30.10">
    <property type="entry name" value="Translation factors"/>
    <property type="match status" value="1"/>
</dbReference>
<keyword evidence="9" id="KW-0963">Cytoplasm</keyword>
<evidence type="ECO:0000313" key="13">
    <source>
        <dbReference type="Proteomes" id="UP000724148"/>
    </source>
</evidence>
<keyword evidence="7" id="KW-1015">Disulfide bond</keyword>
<dbReference type="Gene3D" id="2.30.30.280">
    <property type="entry name" value="Adenine nucleotide alpha hydrolases-like domains"/>
    <property type="match status" value="1"/>
</dbReference>
<dbReference type="InterPro" id="IPR004506">
    <property type="entry name" value="MnmA-like"/>
</dbReference>
<proteinExistence type="inferred from homology"/>
<feature type="region of interest" description="Interaction with tRNA" evidence="9">
    <location>
        <begin position="179"/>
        <end position="181"/>
    </location>
</feature>
<dbReference type="EC" id="2.8.1.13" evidence="9"/>
<comment type="function">
    <text evidence="9">Catalyzes the 2-thiolation of uridine at the wobble position (U34) of tRNA, leading to the formation of s(2)U34.</text>
</comment>
<evidence type="ECO:0000256" key="4">
    <source>
        <dbReference type="ARBA" id="ARBA00022741"/>
    </source>
</evidence>
<dbReference type="GO" id="GO:0002143">
    <property type="term" value="P:tRNA wobble position uridine thiolation"/>
    <property type="evidence" value="ECO:0007669"/>
    <property type="project" value="TreeGrafter"/>
</dbReference>
<evidence type="ECO:0000259" key="11">
    <source>
        <dbReference type="Pfam" id="PF20259"/>
    </source>
</evidence>
<gene>
    <name evidence="9 12" type="primary">mnmA</name>
    <name evidence="12" type="ORF">HYT40_02660</name>
</gene>
<feature type="active site" description="Cysteine persulfide intermediate" evidence="9">
    <location>
        <position position="229"/>
    </location>
</feature>
<feature type="region of interest" description="Interaction with tRNA" evidence="9">
    <location>
        <begin position="335"/>
        <end position="336"/>
    </location>
</feature>
<feature type="binding site" evidence="9">
    <location>
        <begin position="29"/>
        <end position="36"/>
    </location>
    <ligand>
        <name>ATP</name>
        <dbReference type="ChEBI" id="CHEBI:30616"/>
    </ligand>
</feature>
<dbReference type="FunFam" id="2.30.30.280:FF:000001">
    <property type="entry name" value="tRNA-specific 2-thiouridylase MnmA"/>
    <property type="match status" value="1"/>
</dbReference>
<dbReference type="SUPFAM" id="SSF52402">
    <property type="entry name" value="Adenine nucleotide alpha hydrolases-like"/>
    <property type="match status" value="1"/>
</dbReference>
<keyword evidence="1 9" id="KW-0820">tRNA-binding</keyword>
<dbReference type="InterPro" id="IPR023382">
    <property type="entry name" value="MnmA-like_central_sf"/>
</dbReference>
<dbReference type="InterPro" id="IPR046885">
    <property type="entry name" value="MnmA-like_C"/>
</dbReference>
<dbReference type="EMBL" id="JACOZA010000073">
    <property type="protein sequence ID" value="MBI2097027.1"/>
    <property type="molecule type" value="Genomic_DNA"/>
</dbReference>
<dbReference type="InterPro" id="IPR014729">
    <property type="entry name" value="Rossmann-like_a/b/a_fold"/>
</dbReference>
<dbReference type="Pfam" id="PF03054">
    <property type="entry name" value="tRNA_Me_trans"/>
    <property type="match status" value="1"/>
</dbReference>
<dbReference type="Pfam" id="PF20259">
    <property type="entry name" value="tRNA_Me_trans_M"/>
    <property type="match status" value="1"/>
</dbReference>
<reference evidence="12" key="1">
    <citation type="submission" date="2020-07" db="EMBL/GenBank/DDBJ databases">
        <title>Huge and variable diversity of episymbiotic CPR bacteria and DPANN archaea in groundwater ecosystems.</title>
        <authorList>
            <person name="He C.Y."/>
            <person name="Keren R."/>
            <person name="Whittaker M."/>
            <person name="Farag I.F."/>
            <person name="Doudna J."/>
            <person name="Cate J.H.D."/>
            <person name="Banfield J.F."/>
        </authorList>
    </citation>
    <scope>NUCLEOTIDE SEQUENCE</scope>
    <source>
        <strain evidence="12">NC_groundwater_193_Ag_S-0.1um_51_7</strain>
    </source>
</reference>
<feature type="active site" description="Nucleophile" evidence="9">
    <location>
        <position position="118"/>
    </location>
</feature>
<dbReference type="NCBIfam" id="NF001138">
    <property type="entry name" value="PRK00143.1"/>
    <property type="match status" value="1"/>
</dbReference>